<dbReference type="Gene3D" id="3.40.1170.60">
    <property type="match status" value="1"/>
</dbReference>
<dbReference type="PIRSF" id="PIRSF036603">
    <property type="entry name" value="DPol_eta"/>
    <property type="match status" value="1"/>
</dbReference>
<dbReference type="Gene3D" id="6.10.250.1630">
    <property type="match status" value="2"/>
</dbReference>
<dbReference type="Gene3D" id="1.10.150.20">
    <property type="entry name" value="5' to 3' exonuclease, C-terminal subdomain"/>
    <property type="match status" value="1"/>
</dbReference>
<dbReference type="PANTHER" id="PTHR46404">
    <property type="entry name" value="DNA POLYMERASE IOTA"/>
    <property type="match status" value="1"/>
</dbReference>
<feature type="domain" description="UmuC" evidence="4">
    <location>
        <begin position="54"/>
        <end position="163"/>
    </location>
</feature>
<sequence>MGVESEEEGGPAEEEDAARAMELLDAGPAGSSPGVRCPVFDQGVPTRISSSRVIVHVDLDCFYAQVEMISNPELKDKPLGVQQKYLVVTCNYEARKLGVKKLMTVRDAKEKCPQLVLVNGEDLSRYREMSYKVTELLEEFSPVVERLGFDENFVDLTEMVEKRLQQLPRDEIPSVTVSGHVYNNQCIGYKTAKRLEVLGINSVRDLQTFSVKTLEKELGISVAQRIQKLSFGEDNSPVTPSGPPQSFSEEDTFKKCSSEVEAKTKIEELLSSLLKRVCHDGRKPHTIRLVIRRYSEKHCNRESRQCPIPSHVIQKLGTGNYDAMTPLVDILMKLFRNMVNVKMPFHLTLLSVCFCNLKALNTAKKGPMDFYLTSSLSTTSHSGKRSFKVKDSHNEDLYKEKEANWDCLPSRRIESMRTGESPLDTTYLSKEKDTSDFPLQTLPEGVDQEVFKQLPADIQEEILSGKSRDSLQGKGSLSCPLHASRGVLSFFSTKQTKAAALNPRDTVSTGKRVSAVSPCEPGTSGLSTSSASHPSCGKDCSYYIDNQLKDERMSQGPKESQGFHFSNTNPAVSVFHSFPNLQSEQLFVKHRPADSHKQTVATTSHQGLVENREQDSADEKLTFPSDVDPQVFYELPEEVQKELMAEWKTAGAVLHSVHK</sequence>
<dbReference type="Pfam" id="PF14377">
    <property type="entry name" value="UBM"/>
    <property type="match status" value="2"/>
</dbReference>
<organism evidence="5 6">
    <name type="scientific">Mesocricetus auratus</name>
    <name type="common">Golden hamster</name>
    <dbReference type="NCBI Taxonomy" id="10036"/>
    <lineage>
        <taxon>Eukaryota</taxon>
        <taxon>Metazoa</taxon>
        <taxon>Chordata</taxon>
        <taxon>Craniata</taxon>
        <taxon>Vertebrata</taxon>
        <taxon>Euteleostomi</taxon>
        <taxon>Mammalia</taxon>
        <taxon>Eutheria</taxon>
        <taxon>Euarchontoglires</taxon>
        <taxon>Glires</taxon>
        <taxon>Rodentia</taxon>
        <taxon>Myomorpha</taxon>
        <taxon>Muroidea</taxon>
        <taxon>Cricetidae</taxon>
        <taxon>Cricetinae</taxon>
        <taxon>Mesocricetus</taxon>
    </lineage>
</organism>
<dbReference type="PANTHER" id="PTHR46404:SF1">
    <property type="entry name" value="DNA POLYMERASE IOTA"/>
    <property type="match status" value="1"/>
</dbReference>
<evidence type="ECO:0000313" key="6">
    <source>
        <dbReference type="RefSeq" id="XP_040597558.1"/>
    </source>
</evidence>
<dbReference type="Pfam" id="PF00817">
    <property type="entry name" value="IMS"/>
    <property type="match status" value="1"/>
</dbReference>
<dbReference type="InterPro" id="IPR036775">
    <property type="entry name" value="DNA_pol_Y-fam_lit_finger_sf"/>
</dbReference>
<dbReference type="Gene3D" id="3.30.1490.100">
    <property type="entry name" value="DNA polymerase, Y-family, little finger domain"/>
    <property type="match status" value="1"/>
</dbReference>
<dbReference type="Proteomes" id="UP000886700">
    <property type="component" value="Unplaced"/>
</dbReference>
<dbReference type="RefSeq" id="XP_040597558.1">
    <property type="nucleotide sequence ID" value="XM_040741624.1"/>
</dbReference>
<reference evidence="6" key="1">
    <citation type="submission" date="2025-08" db="UniProtKB">
        <authorList>
            <consortium name="RefSeq"/>
        </authorList>
    </citation>
    <scope>IDENTIFICATION</scope>
    <source>
        <tissue evidence="6">Liver</tissue>
    </source>
</reference>
<evidence type="ECO:0000256" key="3">
    <source>
        <dbReference type="SAM" id="MobiDB-lite"/>
    </source>
</evidence>
<keyword evidence="5" id="KW-1185">Reference proteome</keyword>
<dbReference type="SUPFAM" id="SSF56672">
    <property type="entry name" value="DNA/RNA polymerases"/>
    <property type="match status" value="1"/>
</dbReference>
<dbReference type="InterPro" id="IPR025527">
    <property type="entry name" value="HUWE1/Rev1_UBM"/>
</dbReference>
<dbReference type="SUPFAM" id="SSF100879">
    <property type="entry name" value="Lesion bypass DNA polymerase (Y-family), little finger domain"/>
    <property type="match status" value="1"/>
</dbReference>
<gene>
    <name evidence="6" type="primary">Poli</name>
</gene>
<keyword evidence="1" id="KW-0237">DNA synthesis</keyword>
<proteinExistence type="predicted"/>
<dbReference type="InterPro" id="IPR043502">
    <property type="entry name" value="DNA/RNA_pol_sf"/>
</dbReference>
<dbReference type="InterPro" id="IPR017961">
    <property type="entry name" value="DNA_pol_Y-fam_little_finger"/>
</dbReference>
<dbReference type="GeneID" id="101844666"/>
<dbReference type="InterPro" id="IPR001126">
    <property type="entry name" value="UmuC"/>
</dbReference>
<dbReference type="Pfam" id="PF11799">
    <property type="entry name" value="IMS_C"/>
    <property type="match status" value="1"/>
</dbReference>
<evidence type="ECO:0000313" key="5">
    <source>
        <dbReference type="Proteomes" id="UP000886700"/>
    </source>
</evidence>
<feature type="compositionally biased region" description="Polar residues" evidence="3">
    <location>
        <begin position="524"/>
        <end position="533"/>
    </location>
</feature>
<evidence type="ECO:0000256" key="1">
    <source>
        <dbReference type="ARBA" id="ARBA00022634"/>
    </source>
</evidence>
<feature type="region of interest" description="Disordered" evidence="3">
    <location>
        <begin position="512"/>
        <end position="534"/>
    </location>
</feature>
<evidence type="ECO:0000259" key="4">
    <source>
        <dbReference type="PROSITE" id="PS50173"/>
    </source>
</evidence>
<protein>
    <submittedName>
        <fullName evidence="6">DNA polymerase iota isoform X6</fullName>
    </submittedName>
</protein>
<dbReference type="PROSITE" id="PS50173">
    <property type="entry name" value="UMUC"/>
    <property type="match status" value="1"/>
</dbReference>
<accession>A0ABM2X433</accession>
<evidence type="ECO:0000256" key="2">
    <source>
        <dbReference type="ARBA" id="ARBA00022679"/>
    </source>
</evidence>
<name>A0ABM2X433_MESAU</name>
<keyword evidence="2" id="KW-0808">Transferase</keyword>